<sequence>MNHVCVLNTSLPEAVDKTDITITTGGNANWFGQNNTYYYGRMLHRVGL</sequence>
<evidence type="ECO:0000313" key="1">
    <source>
        <dbReference type="EMBL" id="CEG12508.1"/>
    </source>
</evidence>
<organism evidence="1">
    <name type="scientific">groundwater metagenome</name>
    <dbReference type="NCBI Taxonomy" id="717931"/>
    <lineage>
        <taxon>unclassified sequences</taxon>
        <taxon>metagenomes</taxon>
        <taxon>ecological metagenomes</taxon>
    </lineage>
</organism>
<dbReference type="AlphaFoldDB" id="A0A098E914"/>
<name>A0A098E914_9ZZZZ</name>
<reference evidence="1" key="1">
    <citation type="submission" date="2014-09" db="EMBL/GenBank/DDBJ databases">
        <authorList>
            <person name="Probst J Alexander"/>
        </authorList>
    </citation>
    <scope>NUCLEOTIDE SEQUENCE</scope>
</reference>
<dbReference type="EMBL" id="CCXY01000157">
    <property type="protein sequence ID" value="CEG12508.1"/>
    <property type="molecule type" value="Genomic_DNA"/>
</dbReference>
<protein>
    <submittedName>
        <fullName evidence="1">Uncharacterized protein</fullName>
    </submittedName>
</protein>
<gene>
    <name evidence="1" type="ORF">MSIBF_A240002</name>
</gene>
<proteinExistence type="predicted"/>
<accession>A0A098E914</accession>